<evidence type="ECO:0000313" key="18">
    <source>
        <dbReference type="EMBL" id="TIB14291.1"/>
    </source>
</evidence>
<feature type="compositionally biased region" description="Basic and acidic residues" evidence="15">
    <location>
        <begin position="262"/>
        <end position="272"/>
    </location>
</feature>
<comment type="similarity">
    <text evidence="2 14">Belongs to the BBP/SF1 family.</text>
</comment>
<evidence type="ECO:0000256" key="7">
    <source>
        <dbReference type="ARBA" id="ARBA00022833"/>
    </source>
</evidence>
<dbReference type="SMART" id="SM00343">
    <property type="entry name" value="ZnF_C2HC"/>
    <property type="match status" value="2"/>
</dbReference>
<keyword evidence="5 14" id="KW-0479">Metal-binding</keyword>
<feature type="signal peptide" evidence="16">
    <location>
        <begin position="1"/>
        <end position="24"/>
    </location>
</feature>
<dbReference type="EMBL" id="SPOF01000011">
    <property type="protein sequence ID" value="TIB14291.1"/>
    <property type="molecule type" value="Genomic_DNA"/>
</dbReference>
<dbReference type="InterPro" id="IPR004087">
    <property type="entry name" value="KH_dom"/>
</dbReference>
<dbReference type="GO" id="GO:0000243">
    <property type="term" value="C:commitment complex"/>
    <property type="evidence" value="ECO:0007669"/>
    <property type="project" value="UniProtKB-ARBA"/>
</dbReference>
<evidence type="ECO:0000256" key="2">
    <source>
        <dbReference type="ARBA" id="ARBA00010382"/>
    </source>
</evidence>
<dbReference type="SMART" id="SM00322">
    <property type="entry name" value="KH"/>
    <property type="match status" value="1"/>
</dbReference>
<dbReference type="GO" id="GO:0045131">
    <property type="term" value="F:pre-mRNA branch point binding"/>
    <property type="evidence" value="ECO:0007669"/>
    <property type="project" value="UniProtKB-UniRule"/>
</dbReference>
<dbReference type="Pfam" id="PF22675">
    <property type="entry name" value="KH-I_KHDC4-BBP"/>
    <property type="match status" value="1"/>
</dbReference>
<keyword evidence="14" id="KW-0747">Spliceosome</keyword>
<keyword evidence="7 14" id="KW-0862">Zinc</keyword>
<evidence type="ECO:0000256" key="15">
    <source>
        <dbReference type="SAM" id="MobiDB-lite"/>
    </source>
</evidence>
<evidence type="ECO:0000256" key="3">
    <source>
        <dbReference type="ARBA" id="ARBA00017984"/>
    </source>
</evidence>
<sequence>MPHSHPTDTPASLKILQLFLRAVAAPLHHQRPCPQASGEWRVHRPTANTPLTANNIPLGNRRKYGNGVEEEAPRGRPTERPEKRMREMPPPPPPSDQPRKRKSRWGDAADSGAVLPTAIYNANAAPKAIECYAAQMRIEEINQKILKGRFVPSEAERSPSPPPSYDSWGKRTNTREQRYKLKLERERIKLIDKVMKMDPSYRPPSDYNQARRSTRPTEKVYIPTHDFPEVNFFGLLVGPRGNSLKNMERQSGAKISIRGKGSVKEGKGRPDSMDSSGEEDLHCVVSADSEEKVRRCVKLINKVIETAASTPEGENDHKRSQLRELASLNGTLRDDEGQICQSCGAAGHRRWECPEGESITTQIKCALCGQSGHLSRDCTVNPAQAEQIKGASNAPGFDSEYANLMAELGEGGGTSKGMIEGGSGQTAAQPTHTSYVEKWQSEGKNLPPWRNPDVSEECNCIKHSELTNQIFRYGLVQMLKQGVDMEEVYLTIRVDIKDTHTTSPLMAATSNMAILIEQRDDRSDADMLIPCVNTHEVDDNSTHRKRLNKLVIGGPVKNSFAHLSHTSKDKDKENVQQVRESPIMQNSISIKDAQLRAAQVQMQMQNDSGEKENENGDGNADTTQSQPLNLTVSDDGLGALPRSASSVGRLASVKRKPVPRLSSKGEIVPSSSNIHLNDPFSNADFAPTPAITITASAQ</sequence>
<feature type="compositionally biased region" description="Basic and acidic residues" evidence="15">
    <location>
        <begin position="71"/>
        <end position="87"/>
    </location>
</feature>
<protein>
    <recommendedName>
        <fullName evidence="3 14">Branchpoint-bridging protein</fullName>
    </recommendedName>
</protein>
<feature type="compositionally biased region" description="Polar residues" evidence="15">
    <location>
        <begin position="575"/>
        <end position="589"/>
    </location>
</feature>
<accession>A0A4T0HNI4</accession>
<dbReference type="OrthoDB" id="6777263at2759"/>
<evidence type="ECO:0000256" key="1">
    <source>
        <dbReference type="ARBA" id="ARBA00004123"/>
    </source>
</evidence>
<keyword evidence="16" id="KW-0732">Signal</keyword>
<dbReference type="PANTHER" id="PTHR11208">
    <property type="entry name" value="RNA-BINDING PROTEIN RELATED"/>
    <property type="match status" value="1"/>
</dbReference>
<evidence type="ECO:0000313" key="19">
    <source>
        <dbReference type="Proteomes" id="UP000306954"/>
    </source>
</evidence>
<dbReference type="GO" id="GO:0003729">
    <property type="term" value="F:mRNA binding"/>
    <property type="evidence" value="ECO:0007669"/>
    <property type="project" value="TreeGrafter"/>
</dbReference>
<evidence type="ECO:0000256" key="10">
    <source>
        <dbReference type="ARBA" id="ARBA00023242"/>
    </source>
</evidence>
<proteinExistence type="inferred from homology"/>
<keyword evidence="9 14" id="KW-0508">mRNA splicing</keyword>
<keyword evidence="4 14" id="KW-0507">mRNA processing</keyword>
<dbReference type="AlphaFoldDB" id="A0A4T0HNI4"/>
<dbReference type="GO" id="GO:0005829">
    <property type="term" value="C:cytosol"/>
    <property type="evidence" value="ECO:0007669"/>
    <property type="project" value="UniProtKB-ARBA"/>
</dbReference>
<dbReference type="Proteomes" id="UP000306954">
    <property type="component" value="Unassembled WGS sequence"/>
</dbReference>
<evidence type="ECO:0000256" key="9">
    <source>
        <dbReference type="ARBA" id="ARBA00023187"/>
    </source>
</evidence>
<dbReference type="Pfam" id="PF16275">
    <property type="entry name" value="SF1-HH"/>
    <property type="match status" value="1"/>
</dbReference>
<dbReference type="SUPFAM" id="SSF57756">
    <property type="entry name" value="Retrovirus zinc finger-like domains"/>
    <property type="match status" value="1"/>
</dbReference>
<comment type="function">
    <text evidence="11 14">Necessary for the splicing of pre-mRNA. Has a role in the recognition of the branch site (5'-UACUAAC-3'), the pyrimidine tract and the 3'-splice site at the 3'-end of introns.</text>
</comment>
<name>A0A4T0HNI4_WALIC</name>
<dbReference type="InterPro" id="IPR032570">
    <property type="entry name" value="SF1-HH"/>
</dbReference>
<comment type="caution">
    <text evidence="18">The sequence shown here is derived from an EMBL/GenBank/DDBJ whole genome shotgun (WGS) entry which is preliminary data.</text>
</comment>
<dbReference type="GO" id="GO:0000398">
    <property type="term" value="P:mRNA splicing, via spliceosome"/>
    <property type="evidence" value="ECO:0007669"/>
    <property type="project" value="UniProtKB-UniRule"/>
</dbReference>
<dbReference type="Pfam" id="PF00098">
    <property type="entry name" value="zf-CCHC"/>
    <property type="match status" value="1"/>
</dbReference>
<evidence type="ECO:0000256" key="14">
    <source>
        <dbReference type="RuleBase" id="RU367126"/>
    </source>
</evidence>
<organism evidence="18 19">
    <name type="scientific">Wallemia ichthyophaga</name>
    <dbReference type="NCBI Taxonomy" id="245174"/>
    <lineage>
        <taxon>Eukaryota</taxon>
        <taxon>Fungi</taxon>
        <taxon>Dikarya</taxon>
        <taxon>Basidiomycota</taxon>
        <taxon>Wallemiomycotina</taxon>
        <taxon>Wallemiomycetes</taxon>
        <taxon>Wallemiales</taxon>
        <taxon>Wallemiaceae</taxon>
        <taxon>Wallemia</taxon>
    </lineage>
</organism>
<feature type="domain" description="CCHC-type" evidence="17">
    <location>
        <begin position="364"/>
        <end position="378"/>
    </location>
</feature>
<evidence type="ECO:0000259" key="17">
    <source>
        <dbReference type="PROSITE" id="PS50158"/>
    </source>
</evidence>
<gene>
    <name evidence="18" type="ORF">E3P90_01338</name>
</gene>
<dbReference type="FunFam" id="3.30.1370.10:FF:000024">
    <property type="entry name" value="Branchpoint-bridging protein-like protein"/>
    <property type="match status" value="1"/>
</dbReference>
<feature type="domain" description="CCHC-type" evidence="17">
    <location>
        <begin position="340"/>
        <end position="355"/>
    </location>
</feature>
<dbReference type="Gene3D" id="6.10.140.1790">
    <property type="match status" value="1"/>
</dbReference>
<feature type="region of interest" description="Disordered" evidence="15">
    <location>
        <begin position="244"/>
        <end position="280"/>
    </location>
</feature>
<feature type="chain" id="PRO_5030101485" description="Branchpoint-bridging protein" evidence="16">
    <location>
        <begin position="25"/>
        <end position="698"/>
    </location>
</feature>
<keyword evidence="8 13" id="KW-0694">RNA-binding</keyword>
<reference evidence="18 19" key="1">
    <citation type="submission" date="2019-03" db="EMBL/GenBank/DDBJ databases">
        <title>Sequencing 23 genomes of Wallemia ichthyophaga.</title>
        <authorList>
            <person name="Gostincar C."/>
        </authorList>
    </citation>
    <scope>NUCLEOTIDE SEQUENCE [LARGE SCALE GENOMIC DNA]</scope>
    <source>
        <strain evidence="18 19">EXF-8621</strain>
    </source>
</reference>
<dbReference type="InterPro" id="IPR055256">
    <property type="entry name" value="KH_1_KHDC4/BBP-like"/>
</dbReference>
<dbReference type="GO" id="GO:0048024">
    <property type="term" value="P:regulation of mRNA splicing, via spliceosome"/>
    <property type="evidence" value="ECO:0007669"/>
    <property type="project" value="TreeGrafter"/>
</dbReference>
<keyword evidence="10 14" id="KW-0539">Nucleus</keyword>
<evidence type="ECO:0000256" key="16">
    <source>
        <dbReference type="SAM" id="SignalP"/>
    </source>
</evidence>
<feature type="region of interest" description="Disordered" evidence="15">
    <location>
        <begin position="560"/>
        <end position="686"/>
    </location>
</feature>
<dbReference type="PROSITE" id="PS50158">
    <property type="entry name" value="ZF_CCHC"/>
    <property type="match status" value="2"/>
</dbReference>
<feature type="region of interest" description="Disordered" evidence="15">
    <location>
        <begin position="197"/>
        <end position="216"/>
    </location>
</feature>
<dbReference type="Gene3D" id="3.30.1370.10">
    <property type="entry name" value="K Homology domain, type 1"/>
    <property type="match status" value="1"/>
</dbReference>
<evidence type="ECO:0000256" key="5">
    <source>
        <dbReference type="ARBA" id="ARBA00022723"/>
    </source>
</evidence>
<evidence type="ECO:0000256" key="13">
    <source>
        <dbReference type="PROSITE-ProRule" id="PRU00117"/>
    </source>
</evidence>
<evidence type="ECO:0000256" key="12">
    <source>
        <dbReference type="PROSITE-ProRule" id="PRU00047"/>
    </source>
</evidence>
<dbReference type="PANTHER" id="PTHR11208:SF45">
    <property type="entry name" value="SPLICING FACTOR 1"/>
    <property type="match status" value="1"/>
</dbReference>
<keyword evidence="6 12" id="KW-0863">Zinc-finger</keyword>
<evidence type="ECO:0000256" key="11">
    <source>
        <dbReference type="ARBA" id="ARBA00053279"/>
    </source>
</evidence>
<dbReference type="SUPFAM" id="SSF54791">
    <property type="entry name" value="Eukaryotic type KH-domain (KH-domain type I)"/>
    <property type="match status" value="1"/>
</dbReference>
<feature type="region of interest" description="Disordered" evidence="15">
    <location>
        <begin position="152"/>
        <end position="172"/>
    </location>
</feature>
<feature type="compositionally biased region" description="Polar residues" evidence="15">
    <location>
        <begin position="46"/>
        <end position="57"/>
    </location>
</feature>
<comment type="subcellular location">
    <subcellularLocation>
        <location evidence="1 14">Nucleus</location>
    </subcellularLocation>
</comment>
<dbReference type="PROSITE" id="PS50084">
    <property type="entry name" value="KH_TYPE_1"/>
    <property type="match status" value="1"/>
</dbReference>
<evidence type="ECO:0000256" key="4">
    <source>
        <dbReference type="ARBA" id="ARBA00022664"/>
    </source>
</evidence>
<dbReference type="InterPro" id="IPR047086">
    <property type="entry name" value="SF1-HH_sf"/>
</dbReference>
<feature type="region of interest" description="Disordered" evidence="15">
    <location>
        <begin position="31"/>
        <end position="108"/>
    </location>
</feature>
<dbReference type="InterPro" id="IPR001878">
    <property type="entry name" value="Znf_CCHC"/>
</dbReference>
<dbReference type="InterPro" id="IPR036612">
    <property type="entry name" value="KH_dom_type_1_sf"/>
</dbReference>
<feature type="compositionally biased region" description="Polar residues" evidence="15">
    <location>
        <begin position="620"/>
        <end position="632"/>
    </location>
</feature>
<dbReference type="InterPro" id="IPR045071">
    <property type="entry name" value="BBP-like"/>
</dbReference>
<dbReference type="InterPro" id="IPR036875">
    <property type="entry name" value="Znf_CCHC_sf"/>
</dbReference>
<dbReference type="CDD" id="cd02395">
    <property type="entry name" value="KH-I_BBP"/>
    <property type="match status" value="1"/>
</dbReference>
<evidence type="ECO:0000256" key="8">
    <source>
        <dbReference type="ARBA" id="ARBA00022884"/>
    </source>
</evidence>
<dbReference type="Gene3D" id="4.10.60.10">
    <property type="entry name" value="Zinc finger, CCHC-type"/>
    <property type="match status" value="1"/>
</dbReference>
<dbReference type="GO" id="GO:0008270">
    <property type="term" value="F:zinc ion binding"/>
    <property type="evidence" value="ECO:0007669"/>
    <property type="project" value="UniProtKB-UniRule"/>
</dbReference>
<evidence type="ECO:0000256" key="6">
    <source>
        <dbReference type="ARBA" id="ARBA00022771"/>
    </source>
</evidence>